<organism evidence="8 9">
    <name type="scientific">Priapulus caudatus</name>
    <name type="common">Priapulid worm</name>
    <dbReference type="NCBI Taxonomy" id="37621"/>
    <lineage>
        <taxon>Eukaryota</taxon>
        <taxon>Metazoa</taxon>
        <taxon>Ecdysozoa</taxon>
        <taxon>Scalidophora</taxon>
        <taxon>Priapulida</taxon>
        <taxon>Priapulimorpha</taxon>
        <taxon>Priapulimorphida</taxon>
        <taxon>Priapulidae</taxon>
        <taxon>Priapulus</taxon>
    </lineage>
</organism>
<dbReference type="PROSITE" id="PS50135">
    <property type="entry name" value="ZF_ZZ_2"/>
    <property type="match status" value="1"/>
</dbReference>
<evidence type="ECO:0000256" key="3">
    <source>
        <dbReference type="ARBA" id="ARBA00022833"/>
    </source>
</evidence>
<dbReference type="PROSITE" id="PS51284">
    <property type="entry name" value="DOC"/>
    <property type="match status" value="1"/>
</dbReference>
<keyword evidence="3" id="KW-0862">Zinc</keyword>
<dbReference type="PANTHER" id="PTHR22772:SF4">
    <property type="entry name" value="ZINC FINGER ZZ-TYPE AND EF-HAND DOMAIN-CONTAINING PROTEIN 1"/>
    <property type="match status" value="1"/>
</dbReference>
<dbReference type="SUPFAM" id="SSF49785">
    <property type="entry name" value="Galactose-binding domain-like"/>
    <property type="match status" value="1"/>
</dbReference>
<dbReference type="Gene3D" id="2.60.120.260">
    <property type="entry name" value="Galactose-binding domain-like"/>
    <property type="match status" value="1"/>
</dbReference>
<dbReference type="Gene3D" id="3.30.60.90">
    <property type="match status" value="2"/>
</dbReference>
<evidence type="ECO:0000256" key="1">
    <source>
        <dbReference type="ARBA" id="ARBA00022723"/>
    </source>
</evidence>
<dbReference type="SMART" id="SM01337">
    <property type="entry name" value="APC10"/>
    <property type="match status" value="1"/>
</dbReference>
<name>A0ABM1DT07_PRICU</name>
<dbReference type="InterPro" id="IPR008979">
    <property type="entry name" value="Galactose-bd-like_sf"/>
</dbReference>
<feature type="domain" description="ZZ-type" evidence="6">
    <location>
        <begin position="1432"/>
        <end position="1493"/>
    </location>
</feature>
<evidence type="ECO:0000256" key="5">
    <source>
        <dbReference type="SAM" id="MobiDB-lite"/>
    </source>
</evidence>
<gene>
    <name evidence="9" type="primary">LOC106805835</name>
</gene>
<feature type="region of interest" description="Disordered" evidence="5">
    <location>
        <begin position="1067"/>
        <end position="1086"/>
    </location>
</feature>
<accession>A0ABM1DT07</accession>
<evidence type="ECO:0000259" key="6">
    <source>
        <dbReference type="PROSITE" id="PS50135"/>
    </source>
</evidence>
<dbReference type="Proteomes" id="UP000695022">
    <property type="component" value="Unplaced"/>
</dbReference>
<feature type="region of interest" description="Disordered" evidence="5">
    <location>
        <begin position="1117"/>
        <end position="1139"/>
    </location>
</feature>
<evidence type="ECO:0000313" key="8">
    <source>
        <dbReference type="Proteomes" id="UP000695022"/>
    </source>
</evidence>
<dbReference type="InterPro" id="IPR043145">
    <property type="entry name" value="Znf_ZZ_sf"/>
</dbReference>
<evidence type="ECO:0000256" key="4">
    <source>
        <dbReference type="PROSITE-ProRule" id="PRU00228"/>
    </source>
</evidence>
<dbReference type="Pfam" id="PF03256">
    <property type="entry name" value="ANAPC10"/>
    <property type="match status" value="1"/>
</dbReference>
<reference evidence="9" key="1">
    <citation type="submission" date="2025-08" db="UniProtKB">
        <authorList>
            <consortium name="RefSeq"/>
        </authorList>
    </citation>
    <scope>IDENTIFICATION</scope>
</reference>
<dbReference type="InterPro" id="IPR040099">
    <property type="entry name" value="ZZEF1"/>
</dbReference>
<keyword evidence="8" id="KW-1185">Reference proteome</keyword>
<dbReference type="SMART" id="SM00291">
    <property type="entry name" value="ZnF_ZZ"/>
    <property type="match status" value="2"/>
</dbReference>
<dbReference type="Pfam" id="PF00569">
    <property type="entry name" value="ZZ"/>
    <property type="match status" value="2"/>
</dbReference>
<evidence type="ECO:0000256" key="2">
    <source>
        <dbReference type="ARBA" id="ARBA00022771"/>
    </source>
</evidence>
<dbReference type="PANTHER" id="PTHR22772">
    <property type="entry name" value="NOVEL ZZ TYPE ZINC FINGER DOMAIN CONTAINING PROTEIN"/>
    <property type="match status" value="1"/>
</dbReference>
<protein>
    <submittedName>
        <fullName evidence="9">Zinc finger ZZ-type and EF-hand domain-containing protein 1-like</fullName>
    </submittedName>
</protein>
<dbReference type="PROSITE" id="PS01357">
    <property type="entry name" value="ZF_ZZ_1"/>
    <property type="match status" value="2"/>
</dbReference>
<sequence>MGNSASQTNSDDDDSVTFDCDAESNKEGHLPATSIDLSLLFQHDSLREITTKLKPATPNNVLQQNCKELMQWLESRLDVNEKVVTASQFCELLGGRGASREDCMQAYSAFDSEGTGEAEIEAVMEALRSSGGYSSYSSYLSLRIRNNVLLKQLVITVATSDQSYMPQLVSVSVGKTPDKLKEIKEVRVPSNVTGDVTLLENTKSVFPFVQINIKRCHSDGCDTRVRGIKTLGQRVHYSPGLSVTDATAIWYLQVIASTATAYIPVAPQLRQTILEHSKQALTHIAPLSLTHSSAERPAFLTPIVLGEISRFLESLALDPSGTSVIDGLHVMLWFSLARGHLASIISTLQCILKHPEMKMACIPLITSLDSIYTSTLQRHAVVLHPALAGTSGGKRDIFSSPSNLLSSSPGAGYVTAAGVTKVNVHFKSDDYLELTRLNIKVHRGAIGARSGLVFVYTAEGNDNVCSSKYSWDCCDSWTEKDFAEFKANQGTKVTRKGPVAFFHLDDDWDEVEVKLADVSSGKNIMIKFLQPRGPASMIGIMSIHFFGYKRKHVTFIGDICATDTEAITDTVERNGPLGEADSAYGSHHVQTSSSEVVLEETGTRHSSLAHVETEDDNTLVSCETLVARMLQFVSGLAVRQAESLSSSLARHMTLDLSDFTIDAFWQLYSLLLEAGDSTVWACCRVLCLQLFLALLPNISEASVQKSCKISTLFQHLCDVVDGRGSHCQDEICASSYYQDSMKAIAQEIISSGATIFYPDDEARRKQLFSMIDTISADNVSESASMVFQSLCQFFGNVNPQAILFLPVNLPDDFSIEPTLGVLSKLLTVAKTEYMTLLTEKQCSCLCMLQQSSEKRKFEMCQNLLVRWTAAVTGARRHDVDMLLAVAVDDTQEEKFTVTARGYPDMPSAGCTTCSCSAPKLLGSYTGLWIQMMVADSTPDDVAGHELWPTLFRGGRVVRKLTRSFSGMHESCTDESAAYSLLRDLLEEKKESRGQALLEQCRKSRRTRAGGAHVDAAIAAVFAALIWHTQQLREEVEQVAESEAPVSANDGVLHAYAAAESVRSYLLEQRQRQRQQADDSAGDPAGVDPVRACHEKAEMLLGFAGLLRRDAASCGRLLRSGGKPQRVPPPSDRATSPADETPALDARQASFCLVLSFVRDCALASDKVERLLAERRRRAAAVADALDVTFKFLSLGEDILHLPNVLFLQELLTHLDKTVSRMPWHYADKINGCGLQLEARVRGGYYALVGQLVNAVKAFDRRSARTKLVPIYDFMLACTLHLLDIPWQPYDFAFLQSIEFPRLLMDIASSGITIHGIVTDEDGDEKELAEYEQYMQWLPECRENVNRWYKKMLKQAQKKQDVQMFIARFSDLLNVEIECDGCGATLTGRRYRCLQCAELDLCCTCFIVAVKPSDDAGSDGEATAHADDHDFVNLMFKCNCCEAFIVGTRMHCRECDDYDLCVGCHRTARAYPGAHARAHAVDRHPLVKLRNSPLSESVMQTYAHQHVWLLLSSFALSLTALLSREDPGLDPAYLRSATALQADCFTLATTALQQVVTLDGDAVAGRHQVAFSPLSQEKIVGLLGAMILSCGEHRRLLDAVRSNELLVLLFRIAQRQTLHDCNTAHMALTILGRLLQLIDVDTCSKAVRAAQSLAANDASAPQDERVDVVHAPQLNEVGMDDFETQPGASVVQFLFQFGTQCLDRGLQDWTSSVVMILQSMSSTEVWRDGVLRHVSECIYQMKYAITSEEILCLLVAAGFPDLLSTGVKVLYNEAGSEGEVGFIVKHFVDAGKCLLVNQQTRKRSTVKNQYINRVHEPVSIINQQHLRGLLDVITTLIAKADGREKMSSAALWALALCFKSLYHMCKNSGEERTPLLALCNEQLIRVMMRQASLGTGFNKQCMVQELEVLSLMLYTADESKLIDSDAVIPEPKTKVRKKSHEAAAAASGSSVQAAPSTNVRRDASVCFGVLHEHIVQSTLTHSDLKNNTTHENSGGQHAADALLLEMYKNLFDTKLRSTRASANSLASLDEQPLASGSDSDSDGGGVDTGVIRFALRMPSPGPVETEATRETQEGDSCLMRVEDSELEDKLVQKHRVRSSQMLRQELEACRTGTSRRYLYRLNLTLSVFHARHLLAEVLAAWPLDSASLVITGELLGCTNDSQIACVLDLLHRWDNSKDFQQLVTHVVKHCGTSCANAIAQAACYFMEESSFDSCTKESDHSYTEARATSGKVHIPNASFLLVKFDRRCHTRAKWDELSLALDGNFEQELHVYSGTSSDDQWQNFHLPGDTLYYKFCKRLDVRNSEQSVKPEFWGWRFTVTGGRMGRFDTGYMIMNSLLCHEPTLNTLPMERIWSYLVHVACKQTGQQRLKTIELLLRVLNSMGSPGDSSQKAVHDDRKCTSDTADDVFTKEQFASNTAEKLHAGTQHTSGEADNHSGALQSGRVDLTLLRPLWLLYGSLQEKQLDTGSAVIPQLNRALTELFYVAEERAGAWSVVDAYLLATHDYAALRDVVAEVAVDIAAIGAAIECTNAATNLCRHCLAA</sequence>
<dbReference type="RefSeq" id="XP_014663078.1">
    <property type="nucleotide sequence ID" value="XM_014807592.1"/>
</dbReference>
<evidence type="ECO:0000313" key="9">
    <source>
        <dbReference type="RefSeq" id="XP_014663078.1"/>
    </source>
</evidence>
<keyword evidence="2 4" id="KW-0863">Zinc-finger</keyword>
<dbReference type="CDD" id="cd02249">
    <property type="entry name" value="ZZ"/>
    <property type="match status" value="1"/>
</dbReference>
<keyword evidence="1" id="KW-0479">Metal-binding</keyword>
<dbReference type="InterPro" id="IPR004939">
    <property type="entry name" value="APC_su10/DOC_dom"/>
</dbReference>
<evidence type="ECO:0000259" key="7">
    <source>
        <dbReference type="PROSITE" id="PS51284"/>
    </source>
</evidence>
<dbReference type="InterPro" id="IPR000433">
    <property type="entry name" value="Znf_ZZ"/>
</dbReference>
<feature type="domain" description="DOC" evidence="7">
    <location>
        <begin position="77"/>
        <end position="257"/>
    </location>
</feature>
<proteinExistence type="predicted"/>
<dbReference type="SUPFAM" id="SSF57850">
    <property type="entry name" value="RING/U-box"/>
    <property type="match status" value="2"/>
</dbReference>
<dbReference type="GeneID" id="106805835"/>